<gene>
    <name evidence="1" type="ORF">QM524_07920</name>
</gene>
<dbReference type="EMBL" id="JASHIF010000007">
    <property type="protein sequence ID" value="MDI9859130.1"/>
    <property type="molecule type" value="Genomic_DNA"/>
</dbReference>
<evidence type="ECO:0000313" key="2">
    <source>
        <dbReference type="Proteomes" id="UP001236507"/>
    </source>
</evidence>
<reference evidence="1 2" key="1">
    <citation type="submission" date="2023-05" db="EMBL/GenBank/DDBJ databases">
        <title>Novel species of genus Flectobacillus isolated from stream in China.</title>
        <authorList>
            <person name="Lu H."/>
        </authorList>
    </citation>
    <scope>NUCLEOTIDE SEQUENCE [LARGE SCALE GENOMIC DNA]</scope>
    <source>
        <strain evidence="1 2">KCTC 42575</strain>
    </source>
</reference>
<sequence>MKTPILQTLSKMRTIAIFSVILSLISTCQNWSIAQNDTTSVVLRPEKILFQLNKKTYIAGEDIQLEATIFDAESLQASSLSVPLYIDLVYPKTGTVVDRWIFKIKNGQVKHTLKTDAKLASGIYTVRVYTNWARNFFIPQQNLTILNINYEKDISTTKIDTNIRFFDQPIAQTWNRIAFEVKDNFGNPIEEKVWLMSNQKDTLMAIQTNKQGIGTMEFQPLLQDIYQLKLGNKVLPLPPTLASGNTILVDKIPESDLLKIRVQNVKPVRDNLLLLIHQQGKIINQLSVFSPKNSTRIDFNTKDIAPGIINFSLVDANMEVLCQKMYYLEQPSIDSTKKKWLLDTETGSKLSHLSSDDINLQLLTLENKLYKIDKNKHYQYFPQDNIEVKGKLLSNPKVNPKKLSVTMLLESNDIPASFTSGIHFAEMEESGLFTFHHLDFYNQATATISVQNQKESIPFKIDEDYIAPIQIEALEIDWRLFKAPKIQEELKIAQKETFEKLQKVDIEKSTELKEVIVKGKSNTKKYDMNLFSREPTQSIDIQKRFLGHSFMGNYYRQFIGPHATKYMPNLIIKYFLDGFEIGPDMLDQTTLPMGHIARMDVYDGYDASIYGAHIVVAFKSKDGSQPVATTSFSEKNKQNRFTVQGYTKLSETR</sequence>
<protein>
    <submittedName>
        <fullName evidence="1">Uncharacterized protein</fullName>
    </submittedName>
</protein>
<proteinExistence type="predicted"/>
<dbReference type="RefSeq" id="WP_283344149.1">
    <property type="nucleotide sequence ID" value="NZ_JASHIF010000007.1"/>
</dbReference>
<accession>A0ABT6Y6D5</accession>
<organism evidence="1 2">
    <name type="scientific">Flectobacillus roseus</name>
    <dbReference type="NCBI Taxonomy" id="502259"/>
    <lineage>
        <taxon>Bacteria</taxon>
        <taxon>Pseudomonadati</taxon>
        <taxon>Bacteroidota</taxon>
        <taxon>Cytophagia</taxon>
        <taxon>Cytophagales</taxon>
        <taxon>Flectobacillaceae</taxon>
        <taxon>Flectobacillus</taxon>
    </lineage>
</organism>
<evidence type="ECO:0000313" key="1">
    <source>
        <dbReference type="EMBL" id="MDI9859130.1"/>
    </source>
</evidence>
<name>A0ABT6Y6D5_9BACT</name>
<comment type="caution">
    <text evidence="1">The sequence shown here is derived from an EMBL/GenBank/DDBJ whole genome shotgun (WGS) entry which is preliminary data.</text>
</comment>
<keyword evidence="2" id="KW-1185">Reference proteome</keyword>
<dbReference type="Proteomes" id="UP001236507">
    <property type="component" value="Unassembled WGS sequence"/>
</dbReference>